<dbReference type="InterPro" id="IPR012657">
    <property type="entry name" value="23S_rRNA-intervening_sequence"/>
</dbReference>
<sequence length="118" mass="13295">MKSYKQLKAAQKAYELVILTYRLSEKFPNSEQFGLTSQLRRAAVSVLANLVEGQARNSKKEFAQFIAISRGSLAEVEVYFELALDLDYLNPKEYESLEILRSNVGSLTFGLANSLKPK</sequence>
<dbReference type="CDD" id="cd16377">
    <property type="entry name" value="23S_rRNA_IVP_like"/>
    <property type="match status" value="1"/>
</dbReference>
<proteinExistence type="predicted"/>
<dbReference type="STRING" id="1576480.XU08_C0005G0021"/>
<dbReference type="EMBL" id="LDXK01000005">
    <property type="protein sequence ID" value="KRT67260.1"/>
    <property type="molecule type" value="Genomic_DNA"/>
</dbReference>
<comment type="caution">
    <text evidence="1">The sequence shown here is derived from an EMBL/GenBank/DDBJ whole genome shotgun (WGS) entry which is preliminary data.</text>
</comment>
<accession>A0A0T5ZWT6</accession>
<reference evidence="1 2" key="1">
    <citation type="submission" date="2015-05" db="EMBL/GenBank/DDBJ databases">
        <title>Critical biogeochemical functions in the subsurface are associated with bacteria from new phyla and little studied lineages.</title>
        <authorList>
            <person name="Hug L.A."/>
            <person name="Thomas B.C."/>
            <person name="Sharon I."/>
            <person name="Brown C.T."/>
            <person name="Sharma R."/>
            <person name="Hettich R.L."/>
            <person name="Wilkins M.J."/>
            <person name="Williams K.H."/>
            <person name="Singh A."/>
            <person name="Banfield J.F."/>
        </authorList>
    </citation>
    <scope>NUCLEOTIDE SEQUENCE [LARGE SCALE GENOMIC DNA]</scope>
    <source>
        <strain evidence="1">CSP1-7</strain>
    </source>
</reference>
<dbReference type="NCBIfam" id="TIGR02436">
    <property type="entry name" value="four helix bundle protein"/>
    <property type="match status" value="1"/>
</dbReference>
<organism evidence="1 2">
    <name type="scientific">candidate division WWE3 bacterium CSP1-7</name>
    <dbReference type="NCBI Taxonomy" id="1576480"/>
    <lineage>
        <taxon>Bacteria</taxon>
        <taxon>Katanobacteria</taxon>
    </lineage>
</organism>
<evidence type="ECO:0000313" key="1">
    <source>
        <dbReference type="EMBL" id="KRT67260.1"/>
    </source>
</evidence>
<dbReference type="Proteomes" id="UP000051297">
    <property type="component" value="Unassembled WGS sequence"/>
</dbReference>
<dbReference type="AlphaFoldDB" id="A0A0T5ZWT6"/>
<dbReference type="SUPFAM" id="SSF158446">
    <property type="entry name" value="IVS-encoded protein-like"/>
    <property type="match status" value="1"/>
</dbReference>
<dbReference type="Gene3D" id="1.20.1440.60">
    <property type="entry name" value="23S rRNA-intervening sequence"/>
    <property type="match status" value="1"/>
</dbReference>
<dbReference type="PANTHER" id="PTHR38471">
    <property type="entry name" value="FOUR HELIX BUNDLE PROTEIN"/>
    <property type="match status" value="1"/>
</dbReference>
<gene>
    <name evidence="1" type="ORF">XU08_C0005G0021</name>
</gene>
<dbReference type="InterPro" id="IPR036583">
    <property type="entry name" value="23S_rRNA_IVS_sf"/>
</dbReference>
<evidence type="ECO:0008006" key="3">
    <source>
        <dbReference type="Google" id="ProtNLM"/>
    </source>
</evidence>
<dbReference type="PANTHER" id="PTHR38471:SF2">
    <property type="entry name" value="FOUR HELIX BUNDLE PROTEIN"/>
    <property type="match status" value="1"/>
</dbReference>
<evidence type="ECO:0000313" key="2">
    <source>
        <dbReference type="Proteomes" id="UP000051297"/>
    </source>
</evidence>
<protein>
    <recommendedName>
        <fullName evidence="3">S23 ribosomal protein</fullName>
    </recommendedName>
</protein>
<dbReference type="Pfam" id="PF05635">
    <property type="entry name" value="23S_rRNA_IVP"/>
    <property type="match status" value="1"/>
</dbReference>
<name>A0A0T5ZWT6_UNCKA</name>